<protein>
    <submittedName>
        <fullName evidence="1">Uncharacterized protein</fullName>
    </submittedName>
</protein>
<dbReference type="EMBL" id="VSSQ01020220">
    <property type="protein sequence ID" value="MPM64904.1"/>
    <property type="molecule type" value="Genomic_DNA"/>
</dbReference>
<dbReference type="AlphaFoldDB" id="A0A645BSY6"/>
<gene>
    <name evidence="1" type="ORF">SDC9_111795</name>
</gene>
<name>A0A645BSY6_9ZZZZ</name>
<reference evidence="1" key="1">
    <citation type="submission" date="2019-08" db="EMBL/GenBank/DDBJ databases">
        <authorList>
            <person name="Kucharzyk K."/>
            <person name="Murdoch R.W."/>
            <person name="Higgins S."/>
            <person name="Loffler F."/>
        </authorList>
    </citation>
    <scope>NUCLEOTIDE SEQUENCE</scope>
</reference>
<comment type="caution">
    <text evidence="1">The sequence shown here is derived from an EMBL/GenBank/DDBJ whole genome shotgun (WGS) entry which is preliminary data.</text>
</comment>
<accession>A0A645BSY6</accession>
<evidence type="ECO:0000313" key="1">
    <source>
        <dbReference type="EMBL" id="MPM64904.1"/>
    </source>
</evidence>
<organism evidence="1">
    <name type="scientific">bioreactor metagenome</name>
    <dbReference type="NCBI Taxonomy" id="1076179"/>
    <lineage>
        <taxon>unclassified sequences</taxon>
        <taxon>metagenomes</taxon>
        <taxon>ecological metagenomes</taxon>
    </lineage>
</organism>
<sequence length="81" mass="8822">MLLKYKIEISIEPEGELPLLSTLTPDDSYAAAGGGWIFLGMGSPVSHLYTLTIVWDSGTTGSEYSEKEQSIKITINAEQID</sequence>
<proteinExistence type="predicted"/>